<dbReference type="Gene3D" id="3.20.20.450">
    <property type="entry name" value="EAL domain"/>
    <property type="match status" value="1"/>
</dbReference>
<evidence type="ECO:0000313" key="4">
    <source>
        <dbReference type="Proteomes" id="UP001629953"/>
    </source>
</evidence>
<feature type="domain" description="EAL" evidence="1">
    <location>
        <begin position="475"/>
        <end position="729"/>
    </location>
</feature>
<dbReference type="EMBL" id="JBEQCT010000005">
    <property type="protein sequence ID" value="MFM2485800.1"/>
    <property type="molecule type" value="Genomic_DNA"/>
</dbReference>
<proteinExistence type="predicted"/>
<dbReference type="PANTHER" id="PTHR44757">
    <property type="entry name" value="DIGUANYLATE CYCLASE DGCP"/>
    <property type="match status" value="1"/>
</dbReference>
<dbReference type="SMART" id="SM00052">
    <property type="entry name" value="EAL"/>
    <property type="match status" value="1"/>
</dbReference>
<dbReference type="InterPro" id="IPR001633">
    <property type="entry name" value="EAL_dom"/>
</dbReference>
<dbReference type="InterPro" id="IPR052155">
    <property type="entry name" value="Biofilm_reg_signaling"/>
</dbReference>
<keyword evidence="4" id="KW-1185">Reference proteome</keyword>
<comment type="caution">
    <text evidence="3">The sequence shown here is derived from an EMBL/GenBank/DDBJ whole genome shotgun (WGS) entry which is preliminary data.</text>
</comment>
<dbReference type="NCBIfam" id="TIGR00254">
    <property type="entry name" value="GGDEF"/>
    <property type="match status" value="1"/>
</dbReference>
<dbReference type="CDD" id="cd01949">
    <property type="entry name" value="GGDEF"/>
    <property type="match status" value="1"/>
</dbReference>
<dbReference type="SUPFAM" id="SSF55073">
    <property type="entry name" value="Nucleotide cyclase"/>
    <property type="match status" value="1"/>
</dbReference>
<evidence type="ECO:0000259" key="1">
    <source>
        <dbReference type="PROSITE" id="PS50883"/>
    </source>
</evidence>
<dbReference type="InterPro" id="IPR000160">
    <property type="entry name" value="GGDEF_dom"/>
</dbReference>
<evidence type="ECO:0000313" key="3">
    <source>
        <dbReference type="EMBL" id="MFM2485800.1"/>
    </source>
</evidence>
<dbReference type="InterPro" id="IPR035965">
    <property type="entry name" value="PAS-like_dom_sf"/>
</dbReference>
<evidence type="ECO:0000259" key="2">
    <source>
        <dbReference type="PROSITE" id="PS50887"/>
    </source>
</evidence>
<dbReference type="InterPro" id="IPR035919">
    <property type="entry name" value="EAL_sf"/>
</dbReference>
<dbReference type="Pfam" id="PF00563">
    <property type="entry name" value="EAL"/>
    <property type="match status" value="1"/>
</dbReference>
<feature type="domain" description="GGDEF" evidence="2">
    <location>
        <begin position="328"/>
        <end position="466"/>
    </location>
</feature>
<dbReference type="SUPFAM" id="SSF141868">
    <property type="entry name" value="EAL domain-like"/>
    <property type="match status" value="1"/>
</dbReference>
<dbReference type="InterPro" id="IPR043128">
    <property type="entry name" value="Rev_trsase/Diguanyl_cyclase"/>
</dbReference>
<dbReference type="Pfam" id="PF00990">
    <property type="entry name" value="GGDEF"/>
    <property type="match status" value="1"/>
</dbReference>
<dbReference type="Proteomes" id="UP001629953">
    <property type="component" value="Unassembled WGS sequence"/>
</dbReference>
<dbReference type="Gene3D" id="3.30.70.270">
    <property type="match status" value="1"/>
</dbReference>
<sequence length="733" mass="83049">MAESRCVGEKIGDYFQDRGLSARVLKARTILAGGLANQSSDQFFSRFCELFIYLSQADSASIALVEMPLEHDDKQLCFIDHAPRIQALHRSFYRLQLSQTPFSTEQMLVDLSAPRFAAFVAQYVTPARWAWSIPITADGVTIGYFSVHFQRVVDASELIAMLAPFRLRLTQELQGVKRNIFAFLGQQSNFCSAGLLVSDSKWHVLQVNDSYCQQSGFSREELLYRTLPEIMPGLVESYDHDSIRWQGEFNRTHKDGRSYQQQETMMAIGPGSEPAFYLIRSDVLSASSVPNEQVYQLAFYDELTGLMNRRKLLLELNKAFTLAQQRAEIGALLFIDLDRFKSINDSLGHDVGDWILIQVAKRLANIVRGDDIIARLGGDEFVLLLTQLGVNPTSAEHQAYLVGERLIRDITQPFQYQKQLLHLGASVGISLFPGKGQSPEDLLRQADTAMYHAKSNGRQSVCFFEQGMQYQAEHRLQVYSQLRQAIDKEQFCLYFQPQHLTENNALIGIEALVRWQPPGRALILPSQFIAFAQESDLIVEIGRWVLEQACSSFVRWQSQGLTVAKLSVNISAREFTQSNFVDMVQSVIQETQMDPRHLQLELTESILAVDVENAISKMNELKAFGVRFSVDDFGTGYSSLTYLKRLPINELKVDRSFVRDVPHDQQNMAIIEAIIALAKHLDFQVTAEGVETHPQLDFLRRQGCLCYQGFLVSKPLALAATTRYLRRHQPSNV</sequence>
<organism evidence="3 4">
    <name type="scientific">Celerinatantimonas yamalensis</name>
    <dbReference type="NCBI Taxonomy" id="559956"/>
    <lineage>
        <taxon>Bacteria</taxon>
        <taxon>Pseudomonadati</taxon>
        <taxon>Pseudomonadota</taxon>
        <taxon>Gammaproteobacteria</taxon>
        <taxon>Celerinatantimonadaceae</taxon>
        <taxon>Celerinatantimonas</taxon>
    </lineage>
</organism>
<protein>
    <submittedName>
        <fullName evidence="3">EAL domain-containing protein</fullName>
    </submittedName>
</protein>
<reference evidence="3 4" key="1">
    <citation type="journal article" date="2013" name="Int. J. Syst. Evol. Microbiol.">
        <title>Celerinatantimonas yamalensis sp. nov., a cold-adapted diazotrophic bacterium from a cold permafrost brine.</title>
        <authorList>
            <person name="Shcherbakova V."/>
            <person name="Chuvilskaya N."/>
            <person name="Rivkina E."/>
            <person name="Demidov N."/>
            <person name="Uchaeva V."/>
            <person name="Suetin S."/>
            <person name="Suzina N."/>
            <person name="Gilichinsky D."/>
        </authorList>
    </citation>
    <scope>NUCLEOTIDE SEQUENCE [LARGE SCALE GENOMIC DNA]</scope>
    <source>
        <strain evidence="3 4">C7</strain>
    </source>
</reference>
<dbReference type="SMART" id="SM00267">
    <property type="entry name" value="GGDEF"/>
    <property type="match status" value="1"/>
</dbReference>
<dbReference type="CDD" id="cd01948">
    <property type="entry name" value="EAL"/>
    <property type="match status" value="1"/>
</dbReference>
<dbReference type="InterPro" id="IPR029787">
    <property type="entry name" value="Nucleotide_cyclase"/>
</dbReference>
<dbReference type="PROSITE" id="PS50887">
    <property type="entry name" value="GGDEF"/>
    <property type="match status" value="1"/>
</dbReference>
<dbReference type="SUPFAM" id="SSF55785">
    <property type="entry name" value="PYP-like sensor domain (PAS domain)"/>
    <property type="match status" value="1"/>
</dbReference>
<name>A0ABW9G9A9_9GAMM</name>
<dbReference type="Gene3D" id="3.30.450.20">
    <property type="entry name" value="PAS domain"/>
    <property type="match status" value="1"/>
</dbReference>
<dbReference type="PANTHER" id="PTHR44757:SF2">
    <property type="entry name" value="BIOFILM ARCHITECTURE MAINTENANCE PROTEIN MBAA"/>
    <property type="match status" value="1"/>
</dbReference>
<dbReference type="RefSeq" id="WP_408624049.1">
    <property type="nucleotide sequence ID" value="NZ_JBEQCT010000005.1"/>
</dbReference>
<dbReference type="PROSITE" id="PS50883">
    <property type="entry name" value="EAL"/>
    <property type="match status" value="1"/>
</dbReference>
<gene>
    <name evidence="3" type="ORF">ABUE30_12175</name>
</gene>
<accession>A0ABW9G9A9</accession>